<proteinExistence type="inferred from homology"/>
<dbReference type="InterPro" id="IPR015421">
    <property type="entry name" value="PyrdxlP-dep_Trfase_major"/>
</dbReference>
<evidence type="ECO:0000256" key="2">
    <source>
        <dbReference type="ARBA" id="ARBA00008954"/>
    </source>
</evidence>
<keyword evidence="5" id="KW-0663">Pyridoxal phosphate</keyword>
<organism evidence="6 7">
    <name type="scientific">Vreelandella sulfidaeris</name>
    <dbReference type="NCBI Taxonomy" id="115553"/>
    <lineage>
        <taxon>Bacteria</taxon>
        <taxon>Pseudomonadati</taxon>
        <taxon>Pseudomonadota</taxon>
        <taxon>Gammaproteobacteria</taxon>
        <taxon>Oceanospirillales</taxon>
        <taxon>Halomonadaceae</taxon>
        <taxon>Vreelandella</taxon>
    </lineage>
</organism>
<dbReference type="GO" id="GO:0008483">
    <property type="term" value="F:transaminase activity"/>
    <property type="evidence" value="ECO:0007669"/>
    <property type="project" value="UniProtKB-KW"/>
</dbReference>
<dbReference type="PANTHER" id="PTHR43552:SF2">
    <property type="entry name" value="DIAMINOBUTYRATE--2-OXOGLUTARATE TRANSAMINASE"/>
    <property type="match status" value="1"/>
</dbReference>
<evidence type="ECO:0000256" key="1">
    <source>
        <dbReference type="ARBA" id="ARBA00001933"/>
    </source>
</evidence>
<protein>
    <recommendedName>
        <fullName evidence="8">Diaminobutyrate--2-oxoglutarate transaminase</fullName>
    </recommendedName>
</protein>
<dbReference type="SUPFAM" id="SSF53383">
    <property type="entry name" value="PLP-dependent transferases"/>
    <property type="match status" value="1"/>
</dbReference>
<dbReference type="AlphaFoldDB" id="A0A455U743"/>
<dbReference type="GO" id="GO:0030170">
    <property type="term" value="F:pyridoxal phosphate binding"/>
    <property type="evidence" value="ECO:0007669"/>
    <property type="project" value="InterPro"/>
</dbReference>
<sequence length="187" mass="20875">MQTQTLERMESNVRTYSRSFPVVFTKAQNARLTDENGREYIDFAGAGTLNYGHNNPHMKQAMIDYLSTDGVVHGLDMWTNAKRDYLETLEEVIFKPRGLDYKVHLPGPTGTNAVEAAIRLARVAKGRHNIVTFTNGFHGVTMGALATTGNRKFREATGGILTQGASFLPYDGYMGEHTDTLDYFENC</sequence>
<evidence type="ECO:0000256" key="5">
    <source>
        <dbReference type="ARBA" id="ARBA00022898"/>
    </source>
</evidence>
<dbReference type="Pfam" id="PF00202">
    <property type="entry name" value="Aminotran_3"/>
    <property type="match status" value="1"/>
</dbReference>
<evidence type="ECO:0008006" key="8">
    <source>
        <dbReference type="Google" id="ProtNLM"/>
    </source>
</evidence>
<dbReference type="EMBL" id="AP019514">
    <property type="protein sequence ID" value="BBI61942.1"/>
    <property type="molecule type" value="Genomic_DNA"/>
</dbReference>
<dbReference type="PANTHER" id="PTHR43552">
    <property type="entry name" value="DIAMINOBUTYRATE--2-OXOGLUTARATE AMINOTRANSFERASE"/>
    <property type="match status" value="1"/>
</dbReference>
<accession>A0A455U743</accession>
<comment type="cofactor">
    <cofactor evidence="1">
        <name>pyridoxal 5'-phosphate</name>
        <dbReference type="ChEBI" id="CHEBI:597326"/>
    </cofactor>
</comment>
<evidence type="ECO:0000313" key="6">
    <source>
        <dbReference type="EMBL" id="BBI61942.1"/>
    </source>
</evidence>
<dbReference type="InterPro" id="IPR004637">
    <property type="entry name" value="Dat"/>
</dbReference>
<keyword evidence="3" id="KW-0032">Aminotransferase</keyword>
<name>A0A455U743_9GAMM</name>
<dbReference type="Proteomes" id="UP000320231">
    <property type="component" value="Chromosome"/>
</dbReference>
<reference evidence="6 7" key="1">
    <citation type="journal article" date="2019" name="Microbiol. Resour. Announc.">
        <title>Complete Genome Sequence of Halomonas sulfidaeris Strain Esulfide1 Isolated from a Metal Sulfide Rock at a Depth of 2,200 Meters, Obtained Using Nanopore Sequencing.</title>
        <authorList>
            <person name="Saito M."/>
            <person name="Nishigata A."/>
            <person name="Galipon J."/>
            <person name="Arakawa K."/>
        </authorList>
    </citation>
    <scope>NUCLEOTIDE SEQUENCE [LARGE SCALE GENOMIC DNA]</scope>
    <source>
        <strain evidence="6 7">ATCC BAA-803</strain>
    </source>
</reference>
<evidence type="ECO:0000313" key="7">
    <source>
        <dbReference type="Proteomes" id="UP000320231"/>
    </source>
</evidence>
<dbReference type="InterPro" id="IPR005814">
    <property type="entry name" value="Aminotrans_3"/>
</dbReference>
<gene>
    <name evidence="6" type="ORF">HSBAA_32480</name>
</gene>
<dbReference type="Gene3D" id="3.90.1150.10">
    <property type="entry name" value="Aspartate Aminotransferase, domain 1"/>
    <property type="match status" value="1"/>
</dbReference>
<evidence type="ECO:0000256" key="4">
    <source>
        <dbReference type="ARBA" id="ARBA00022679"/>
    </source>
</evidence>
<dbReference type="InterPro" id="IPR015424">
    <property type="entry name" value="PyrdxlP-dep_Trfase"/>
</dbReference>
<dbReference type="Gene3D" id="3.40.640.10">
    <property type="entry name" value="Type I PLP-dependent aspartate aminotransferase-like (Major domain)"/>
    <property type="match status" value="1"/>
</dbReference>
<evidence type="ECO:0000256" key="3">
    <source>
        <dbReference type="ARBA" id="ARBA00022576"/>
    </source>
</evidence>
<dbReference type="KEGG" id="hsr:HSBAA_32480"/>
<comment type="similarity">
    <text evidence="2">Belongs to the class-III pyridoxal-phosphate-dependent aminotransferase family.</text>
</comment>
<keyword evidence="4" id="KW-0808">Transferase</keyword>
<dbReference type="InterPro" id="IPR015422">
    <property type="entry name" value="PyrdxlP-dep_Trfase_small"/>
</dbReference>